<dbReference type="SUPFAM" id="SSF46955">
    <property type="entry name" value="Putative DNA-binding domain"/>
    <property type="match status" value="1"/>
</dbReference>
<dbReference type="InterPro" id="IPR036388">
    <property type="entry name" value="WH-like_DNA-bd_sf"/>
</dbReference>
<gene>
    <name evidence="2" type="ORF">GFE59_13825</name>
</gene>
<dbReference type="Gene3D" id="1.10.10.10">
    <property type="entry name" value="Winged helix-like DNA-binding domain superfamily/Winged helix DNA-binding domain"/>
    <property type="match status" value="1"/>
</dbReference>
<reference evidence="2" key="1">
    <citation type="submission" date="2019-10" db="EMBL/GenBank/DDBJ databases">
        <authorList>
            <consortium name="PulseNet: The National Subtyping Network for Foodborne Disease Surveillance"/>
            <person name="Tarr C.L."/>
            <person name="Trees E."/>
            <person name="Katz L.S."/>
            <person name="Carleton-Romer H.A."/>
            <person name="Stroika S."/>
            <person name="Kucerova Z."/>
            <person name="Roache K.F."/>
            <person name="Sabol A.L."/>
            <person name="Besser J."/>
            <person name="Gerner-Smidt P."/>
        </authorList>
    </citation>
    <scope>NUCLEOTIDE SEQUENCE</scope>
    <source>
        <strain evidence="2">PNUSAS111674</strain>
    </source>
</reference>
<dbReference type="InterPro" id="IPR003314">
    <property type="entry name" value="Mu-type_HTH"/>
</dbReference>
<proteinExistence type="predicted"/>
<dbReference type="InterPro" id="IPR009061">
    <property type="entry name" value="DNA-bd_dom_put_sf"/>
</dbReference>
<name>A0A639YNQ6_SALER</name>
<dbReference type="GO" id="GO:0003677">
    <property type="term" value="F:DNA binding"/>
    <property type="evidence" value="ECO:0007669"/>
    <property type="project" value="InterPro"/>
</dbReference>
<evidence type="ECO:0000259" key="1">
    <source>
        <dbReference type="PROSITE" id="PS51702"/>
    </source>
</evidence>
<evidence type="ECO:0000313" key="2">
    <source>
        <dbReference type="EMBL" id="EDJ5914258.1"/>
    </source>
</evidence>
<organism evidence="2">
    <name type="scientific">Salmonella enterica</name>
    <name type="common">Salmonella choleraesuis</name>
    <dbReference type="NCBI Taxonomy" id="28901"/>
    <lineage>
        <taxon>Bacteria</taxon>
        <taxon>Pseudomonadati</taxon>
        <taxon>Pseudomonadota</taxon>
        <taxon>Gammaproteobacteria</taxon>
        <taxon>Enterobacterales</taxon>
        <taxon>Enterobacteriaceae</taxon>
        <taxon>Salmonella</taxon>
    </lineage>
</organism>
<dbReference type="Pfam" id="PF02316">
    <property type="entry name" value="HTH_Tnp_Mu_1"/>
    <property type="match status" value="1"/>
</dbReference>
<dbReference type="AlphaFoldDB" id="A0A639YNQ6"/>
<comment type="caution">
    <text evidence="2">The sequence shown here is derived from an EMBL/GenBank/DDBJ whole genome shotgun (WGS) entry which is preliminary data.</text>
</comment>
<dbReference type="PROSITE" id="PS51702">
    <property type="entry name" value="HTH_MU"/>
    <property type="match status" value="1"/>
</dbReference>
<feature type="domain" description="HTH Mu-type" evidence="1">
    <location>
        <begin position="4"/>
        <end position="71"/>
    </location>
</feature>
<protein>
    <recommendedName>
        <fullName evidence="1">HTH Mu-type domain-containing protein</fullName>
    </recommendedName>
</protein>
<dbReference type="EMBL" id="AAMOUS010000023">
    <property type="protein sequence ID" value="EDJ5914258.1"/>
    <property type="molecule type" value="Genomic_DNA"/>
</dbReference>
<accession>A0A639YNQ6</accession>
<sequence length="136" mass="15206">MVADKEWYTASELTGLPGLAGDKSSINRKANREDWMRRQKKGTRGVAFEFHISSFPTETQEALGGYAGNVEGNENNEIDLDALQKIIEAVEILVSQRRRTISANTKAKIIVLIYKSFKKQGVMDNSFINDVIELVA</sequence>